<comment type="caution">
    <text evidence="1">The sequence shown here is derived from an EMBL/GenBank/DDBJ whole genome shotgun (WGS) entry which is preliminary data.</text>
</comment>
<dbReference type="EMBL" id="PDYF01000011">
    <property type="protein sequence ID" value="PHU34823.1"/>
    <property type="molecule type" value="Genomic_DNA"/>
</dbReference>
<gene>
    <name evidence="1" type="ORF">CSX01_05645</name>
</gene>
<sequence>MVEENMDFKTLEEKIDELNHINPNASNAGRERYMRLYHLIYDALLEMESKEVISIFPKEKSLGYLEELLINDGPEFSYTFVFWKRFRFWKKYKIGVCVRGLPICRPLSTDD</sequence>
<dbReference type="Proteomes" id="UP000225889">
    <property type="component" value="Unassembled WGS sequence"/>
</dbReference>
<protein>
    <submittedName>
        <fullName evidence="1">Uncharacterized protein</fullName>
    </submittedName>
</protein>
<proteinExistence type="predicted"/>
<name>A0A2G3DVB1_9FIRM</name>
<reference evidence="1 2" key="1">
    <citation type="submission" date="2017-10" db="EMBL/GenBank/DDBJ databases">
        <title>Resolving the taxonomy of Roseburia spp., Eubacterium rectale and Agathobacter spp. through phylogenomic analysis.</title>
        <authorList>
            <person name="Sheridan P.O."/>
            <person name="Walker A.W."/>
            <person name="Duncan S.H."/>
            <person name="Scott K.P."/>
            <person name="Toole P.W.O."/>
            <person name="Luis P."/>
            <person name="Flint H.J."/>
        </authorList>
    </citation>
    <scope>NUCLEOTIDE SEQUENCE [LARGE SCALE GENOMIC DNA]</scope>
    <source>
        <strain evidence="1 2">JK626</strain>
    </source>
</reference>
<evidence type="ECO:0000313" key="1">
    <source>
        <dbReference type="EMBL" id="PHU34823.1"/>
    </source>
</evidence>
<evidence type="ECO:0000313" key="2">
    <source>
        <dbReference type="Proteomes" id="UP000225889"/>
    </source>
</evidence>
<reference evidence="1 2" key="2">
    <citation type="submission" date="2017-10" db="EMBL/GenBank/DDBJ databases">
        <authorList>
            <person name="Banno H."/>
            <person name="Chua N.-H."/>
        </authorList>
    </citation>
    <scope>NUCLEOTIDE SEQUENCE [LARGE SCALE GENOMIC DNA]</scope>
    <source>
        <strain evidence="1 2">JK626</strain>
    </source>
</reference>
<dbReference type="AlphaFoldDB" id="A0A2G3DVB1"/>
<accession>A0A2G3DVB1</accession>
<organism evidence="1 2">
    <name type="scientific">Pseudobutyrivibrio ruminis</name>
    <dbReference type="NCBI Taxonomy" id="46206"/>
    <lineage>
        <taxon>Bacteria</taxon>
        <taxon>Bacillati</taxon>
        <taxon>Bacillota</taxon>
        <taxon>Clostridia</taxon>
        <taxon>Lachnospirales</taxon>
        <taxon>Lachnospiraceae</taxon>
        <taxon>Pseudobutyrivibrio</taxon>
    </lineage>
</organism>